<organism evidence="7 8">
    <name type="scientific">Paenibacillus segetis</name>
    <dbReference type="NCBI Taxonomy" id="1325360"/>
    <lineage>
        <taxon>Bacteria</taxon>
        <taxon>Bacillati</taxon>
        <taxon>Bacillota</taxon>
        <taxon>Bacilli</taxon>
        <taxon>Bacillales</taxon>
        <taxon>Paenibacillaceae</taxon>
        <taxon>Paenibacillus</taxon>
    </lineage>
</organism>
<accession>A0ABQ1YPD0</accession>
<dbReference type="SUPFAM" id="SSF53850">
    <property type="entry name" value="Periplasmic binding protein-like II"/>
    <property type="match status" value="1"/>
</dbReference>
<dbReference type="InterPro" id="IPR006059">
    <property type="entry name" value="SBP"/>
</dbReference>
<evidence type="ECO:0000256" key="5">
    <source>
        <dbReference type="ARBA" id="ARBA00023288"/>
    </source>
</evidence>
<evidence type="ECO:0008006" key="9">
    <source>
        <dbReference type="Google" id="ProtNLM"/>
    </source>
</evidence>
<feature type="compositionally biased region" description="Basic and acidic residues" evidence="6">
    <location>
        <begin position="401"/>
        <end position="416"/>
    </location>
</feature>
<dbReference type="PANTHER" id="PTHR43649">
    <property type="entry name" value="ARABINOSE-BINDING PROTEIN-RELATED"/>
    <property type="match status" value="1"/>
</dbReference>
<name>A0ABQ1YPD0_9BACL</name>
<evidence type="ECO:0000256" key="4">
    <source>
        <dbReference type="ARBA" id="ARBA00023139"/>
    </source>
</evidence>
<keyword evidence="3" id="KW-0472">Membrane</keyword>
<keyword evidence="4" id="KW-0564">Palmitate</keyword>
<evidence type="ECO:0000256" key="2">
    <source>
        <dbReference type="ARBA" id="ARBA00022729"/>
    </source>
</evidence>
<dbReference type="PANTHER" id="PTHR43649:SF33">
    <property type="entry name" value="POLYGALACTURONAN_RHAMNOGALACTURONAN-BINDING PROTEIN YTCQ"/>
    <property type="match status" value="1"/>
</dbReference>
<feature type="region of interest" description="Disordered" evidence="6">
    <location>
        <begin position="393"/>
        <end position="416"/>
    </location>
</feature>
<dbReference type="EMBL" id="BMFT01000002">
    <property type="protein sequence ID" value="GGH33401.1"/>
    <property type="molecule type" value="Genomic_DNA"/>
</dbReference>
<evidence type="ECO:0000256" key="6">
    <source>
        <dbReference type="SAM" id="MobiDB-lite"/>
    </source>
</evidence>
<dbReference type="Gene3D" id="3.40.190.10">
    <property type="entry name" value="Periplasmic binding protein-like II"/>
    <property type="match status" value="1"/>
</dbReference>
<keyword evidence="2" id="KW-0732">Signal</keyword>
<reference evidence="8" key="1">
    <citation type="journal article" date="2019" name="Int. J. Syst. Evol. Microbiol.">
        <title>The Global Catalogue of Microorganisms (GCM) 10K type strain sequencing project: providing services to taxonomists for standard genome sequencing and annotation.</title>
        <authorList>
            <consortium name="The Broad Institute Genomics Platform"/>
            <consortium name="The Broad Institute Genome Sequencing Center for Infectious Disease"/>
            <person name="Wu L."/>
            <person name="Ma J."/>
        </authorList>
    </citation>
    <scope>NUCLEOTIDE SEQUENCE [LARGE SCALE GENOMIC DNA]</scope>
    <source>
        <strain evidence="8">CGMCC 1.12769</strain>
    </source>
</reference>
<keyword evidence="8" id="KW-1185">Reference proteome</keyword>
<evidence type="ECO:0000256" key="3">
    <source>
        <dbReference type="ARBA" id="ARBA00023136"/>
    </source>
</evidence>
<dbReference type="Pfam" id="PF01547">
    <property type="entry name" value="SBP_bac_1"/>
    <property type="match status" value="1"/>
</dbReference>
<dbReference type="InterPro" id="IPR050490">
    <property type="entry name" value="Bact_solute-bd_prot1"/>
</dbReference>
<protein>
    <recommendedName>
        <fullName evidence="9">Multiple sugar transport system substrate-binding protein</fullName>
    </recommendedName>
</protein>
<proteinExistence type="predicted"/>
<comment type="caution">
    <text evidence="7">The sequence shown here is derived from an EMBL/GenBank/DDBJ whole genome shotgun (WGS) entry which is preliminary data.</text>
</comment>
<gene>
    <name evidence="7" type="ORF">GCM10008013_38480</name>
</gene>
<evidence type="ECO:0000313" key="8">
    <source>
        <dbReference type="Proteomes" id="UP000659344"/>
    </source>
</evidence>
<dbReference type="Proteomes" id="UP000659344">
    <property type="component" value="Unassembled WGS sequence"/>
</dbReference>
<evidence type="ECO:0000256" key="1">
    <source>
        <dbReference type="ARBA" id="ARBA00022475"/>
    </source>
</evidence>
<evidence type="ECO:0000313" key="7">
    <source>
        <dbReference type="EMBL" id="GGH33401.1"/>
    </source>
</evidence>
<keyword evidence="5" id="KW-0449">Lipoprotein</keyword>
<keyword evidence="1" id="KW-1003">Cell membrane</keyword>
<sequence>MYNWSESSFNLQYGDMFAMKYPNIEFEVVSSQDLRLNTGTEDYYNKMNKFIEEEQPDVLILDNSSYETLMSRGMLLEMDPLIKRDNYDTQGIYSAVLDILKEKGTGKLYGLSPNFETSVVYYNVDLFNKYGIELPHDGMSWQEIMDVARLFPTDGDEDNRVYGFSIGNSPLSISYLAAFMFAETQGLQPLNKNAMKVTVNTETWTEMFKLALDVKKSGTLYEPSVGSLGGSMESSPFFKGRVAMTTEGPYLLQQFKESQKTVEGINPFQLGIVSGPVDPKEPEMTRNISLREITSIAMNSGNSDAAWEFIKYINGEEFAKAKSRLVNGTLLSRTGFIKEINGLSLDSFYKLKPILSESSGSSGIPSSLFEIMEREMKLVQENKKSLDEAMNTIQTEGQAALDKEHKEAELNKKEAK</sequence>